<dbReference type="Proteomes" id="UP001595896">
    <property type="component" value="Unassembled WGS sequence"/>
</dbReference>
<name>A0ABV9NRY6_9BACI</name>
<keyword evidence="2" id="KW-1185">Reference proteome</keyword>
<protein>
    <recommendedName>
        <fullName evidence="3">DUF3221 domain-containing protein</fullName>
    </recommendedName>
</protein>
<sequence length="152" mass="16594">MKAGVLFFIVSVITLRGCGEAGPYEQAELYLDPEFAGGTLSVTPVVLHNGEQEALFQYEGHIAVINRIEQGDTLLYEAEEDAGGDIQQIMLDEDAEHSGNHIEVEADPGEFTIEAEAVFTVAPAGGEGESREYKHTLRQRVEVQRGTNAEED</sequence>
<dbReference type="EMBL" id="JBHSGK010000004">
    <property type="protein sequence ID" value="MFC4736183.1"/>
    <property type="molecule type" value="Genomic_DNA"/>
</dbReference>
<reference evidence="2" key="1">
    <citation type="journal article" date="2019" name="Int. J. Syst. Evol. Microbiol.">
        <title>The Global Catalogue of Microorganisms (GCM) 10K type strain sequencing project: providing services to taxonomists for standard genome sequencing and annotation.</title>
        <authorList>
            <consortium name="The Broad Institute Genomics Platform"/>
            <consortium name="The Broad Institute Genome Sequencing Center for Infectious Disease"/>
            <person name="Wu L."/>
            <person name="Ma J."/>
        </authorList>
    </citation>
    <scope>NUCLEOTIDE SEQUENCE [LARGE SCALE GENOMIC DNA]</scope>
    <source>
        <strain evidence="2">JCM 12165</strain>
    </source>
</reference>
<evidence type="ECO:0000313" key="2">
    <source>
        <dbReference type="Proteomes" id="UP001595896"/>
    </source>
</evidence>
<accession>A0ABV9NRY6</accession>
<comment type="caution">
    <text evidence="1">The sequence shown here is derived from an EMBL/GenBank/DDBJ whole genome shotgun (WGS) entry which is preliminary data.</text>
</comment>
<gene>
    <name evidence="1" type="ORF">ACFO4L_06230</name>
</gene>
<evidence type="ECO:0000313" key="1">
    <source>
        <dbReference type="EMBL" id="MFC4736183.1"/>
    </source>
</evidence>
<proteinExistence type="predicted"/>
<dbReference type="RefSeq" id="WP_377908834.1">
    <property type="nucleotide sequence ID" value="NZ_JBHSGK010000004.1"/>
</dbReference>
<evidence type="ECO:0008006" key="3">
    <source>
        <dbReference type="Google" id="ProtNLM"/>
    </source>
</evidence>
<organism evidence="1 2">
    <name type="scientific">Bacillus daqingensis</name>
    <dbReference type="NCBI Taxonomy" id="872396"/>
    <lineage>
        <taxon>Bacteria</taxon>
        <taxon>Bacillati</taxon>
        <taxon>Bacillota</taxon>
        <taxon>Bacilli</taxon>
        <taxon>Bacillales</taxon>
        <taxon>Bacillaceae</taxon>
        <taxon>Bacillus</taxon>
    </lineage>
</organism>